<dbReference type="KEGG" id="psua:FLK61_28355"/>
<dbReference type="InterPro" id="IPR017853">
    <property type="entry name" value="GH"/>
</dbReference>
<protein>
    <submittedName>
        <fullName evidence="5">S-layer homology domain-containing protein</fullName>
    </submittedName>
</protein>
<dbReference type="SUPFAM" id="SSF51445">
    <property type="entry name" value="(Trans)glycosidases"/>
    <property type="match status" value="1"/>
</dbReference>
<dbReference type="Gene3D" id="3.90.400.10">
    <property type="entry name" value="Oligo-1,6-glucosidase, Domain 2"/>
    <property type="match status" value="1"/>
</dbReference>
<dbReference type="RefSeq" id="WP_176008693.1">
    <property type="nucleotide sequence ID" value="NZ_CP041372.2"/>
</dbReference>
<gene>
    <name evidence="5" type="ORF">FLK61_28355</name>
</gene>
<dbReference type="Pfam" id="PF00128">
    <property type="entry name" value="Alpha-amylase"/>
    <property type="match status" value="1"/>
</dbReference>
<dbReference type="PANTHER" id="PTHR10357">
    <property type="entry name" value="ALPHA-AMYLASE FAMILY MEMBER"/>
    <property type="match status" value="1"/>
</dbReference>
<keyword evidence="2" id="KW-0378">Hydrolase</keyword>
<feature type="domain" description="SLH" evidence="4">
    <location>
        <begin position="822"/>
        <end position="882"/>
    </location>
</feature>
<dbReference type="GO" id="GO:0016798">
    <property type="term" value="F:hydrolase activity, acting on glycosyl bonds"/>
    <property type="evidence" value="ECO:0007669"/>
    <property type="project" value="UniProtKB-KW"/>
</dbReference>
<evidence type="ECO:0000313" key="5">
    <source>
        <dbReference type="EMBL" id="QKS70657.1"/>
    </source>
</evidence>
<evidence type="ECO:0000256" key="1">
    <source>
        <dbReference type="ARBA" id="ARBA00022729"/>
    </source>
</evidence>
<dbReference type="InterPro" id="IPR013783">
    <property type="entry name" value="Ig-like_fold"/>
</dbReference>
<feature type="domain" description="SLH" evidence="4">
    <location>
        <begin position="947"/>
        <end position="994"/>
    </location>
</feature>
<evidence type="ECO:0000313" key="6">
    <source>
        <dbReference type="Proteomes" id="UP000318138"/>
    </source>
</evidence>
<dbReference type="SMART" id="SM00642">
    <property type="entry name" value="Aamy"/>
    <property type="match status" value="1"/>
</dbReference>
<evidence type="ECO:0000259" key="4">
    <source>
        <dbReference type="PROSITE" id="PS51272"/>
    </source>
</evidence>
<dbReference type="CDD" id="cd11338">
    <property type="entry name" value="AmyAc_CMD"/>
    <property type="match status" value="1"/>
</dbReference>
<dbReference type="Gene3D" id="2.60.40.10">
    <property type="entry name" value="Immunoglobulins"/>
    <property type="match status" value="1"/>
</dbReference>
<sequence>MNGRKLGSLVMAVVLLVSTFLVAVTPVAANTGTPSFAQPSFEEVVVRGSEAPLRWDGEDHPLTYDEINEVWVSAPITFQGGVTIEYKFVRDGNWMDGDNLTFTTPQSGDYEFVFHPTNERQVEVRPATEYDGSITLQLELSDATPNWVVPTVASSLNRFNYDISPMERIEDGLFELTIAGPAGEEIEYRYGLGSSRFQELSEERRSAVFSEEGTVVTDQVDAWTGLPVASNVVHNYQHEPYVVSPGEEVEITVTVDHFGPITNGAAYVTVDGTRPDGARGAVQNGNAVELTITETEEQENGEWQSTLQGTVPAQTENTRVKYVIDVWDADGEGSQFADTNALNSTDATEFAYYVENYTSPDWAKEASIYHIFVDRFKDGDESINFDVDSDLPLEEALKDWMGGDLQGIIDELDYIEELGVNTLWISPVFDGPYSHGYHPADFFEVDRNFGDIDVLRNLVDEVHERDMKIIYDFVPNHTSNQHPFFQDALENGEESPYYDWYTFYEDGSYETFYGIGELPQLNNDNEETRAYMMDEVIPFWLEDIGFDGFRLDYAKGPSQSFWVDFRHTVKEIDEDLYLFGEIWDNRDVISEYQGKLDGALDFSIRGTMIDAFGPNERSFEGITRYVEENEASYHPEYIMNTFLDSHDESRILFELNEDTDALKLASFTQFALPGAPIIYYGTEVGMSQSEDHRPFTEWQDRWYREMMVWDEADQNRDLFTHYQSLLDVRADYASVLSTGDYEELYAGQDILAFERSNEEETLVAFLKRPSVGETVTLPMVSGDATIRDAFTGQVVSEISLADKAFGLYVIDGEASFGDAQTEQITFTDFGPDSMYYDDVRSLLAAGVIKGFEDGSFKPTNTITRLHAGLLLERMLGLENEGDTSAPFTDISTSHPYVNSLHALKAEGIFLGDDQGRFLPSNGLTRGEAAAILVRAFELEATEESGSFADTVGHQFEEEIAILVGNGMAQGRTNEVFDPQAPITRVELALLLSRM</sequence>
<dbReference type="Proteomes" id="UP000318138">
    <property type="component" value="Chromosome"/>
</dbReference>
<dbReference type="Gene3D" id="3.20.20.80">
    <property type="entry name" value="Glycosidases"/>
    <property type="match status" value="1"/>
</dbReference>
<dbReference type="AlphaFoldDB" id="A0A859FC69"/>
<proteinExistence type="predicted"/>
<dbReference type="InterPro" id="IPR045857">
    <property type="entry name" value="O16G_dom_2"/>
</dbReference>
<evidence type="ECO:0000256" key="3">
    <source>
        <dbReference type="SAM" id="SignalP"/>
    </source>
</evidence>
<feature type="signal peptide" evidence="3">
    <location>
        <begin position="1"/>
        <end position="23"/>
    </location>
</feature>
<dbReference type="GO" id="GO:0005975">
    <property type="term" value="P:carbohydrate metabolic process"/>
    <property type="evidence" value="ECO:0007669"/>
    <property type="project" value="InterPro"/>
</dbReference>
<accession>A0A859FC69</accession>
<reference evidence="6" key="1">
    <citation type="submission" date="2019-07" db="EMBL/GenBank/DDBJ databases">
        <title>Bacillus alkalisoli sp. nov. isolated from saline soil.</title>
        <authorList>
            <person name="Sun J.-Q."/>
            <person name="Xu L."/>
        </authorList>
    </citation>
    <scope>NUCLEOTIDE SEQUENCE [LARGE SCALE GENOMIC DNA]</scope>
    <source>
        <strain evidence="6">M4U3P1</strain>
    </source>
</reference>
<dbReference type="InterPro" id="IPR013780">
    <property type="entry name" value="Glyco_hydro_b"/>
</dbReference>
<dbReference type="InterPro" id="IPR001119">
    <property type="entry name" value="SLH_dom"/>
</dbReference>
<feature type="domain" description="SLH" evidence="4">
    <location>
        <begin position="883"/>
        <end position="946"/>
    </location>
</feature>
<keyword evidence="2" id="KW-0326">Glycosidase</keyword>
<keyword evidence="6" id="KW-1185">Reference proteome</keyword>
<dbReference type="PROSITE" id="PS51272">
    <property type="entry name" value="SLH"/>
    <property type="match status" value="3"/>
</dbReference>
<dbReference type="Gene3D" id="2.60.40.1180">
    <property type="entry name" value="Golgi alpha-mannosidase II"/>
    <property type="match status" value="1"/>
</dbReference>
<organism evidence="5 6">
    <name type="scientific">Paenalkalicoccus suaedae</name>
    <dbReference type="NCBI Taxonomy" id="2592382"/>
    <lineage>
        <taxon>Bacteria</taxon>
        <taxon>Bacillati</taxon>
        <taxon>Bacillota</taxon>
        <taxon>Bacilli</taxon>
        <taxon>Bacillales</taxon>
        <taxon>Bacillaceae</taxon>
        <taxon>Paenalkalicoccus</taxon>
    </lineage>
</organism>
<dbReference type="Pfam" id="PF00395">
    <property type="entry name" value="SLH"/>
    <property type="match status" value="3"/>
</dbReference>
<dbReference type="EMBL" id="CP041372">
    <property type="protein sequence ID" value="QKS70657.1"/>
    <property type="molecule type" value="Genomic_DNA"/>
</dbReference>
<dbReference type="InterPro" id="IPR006047">
    <property type="entry name" value="GH13_cat_dom"/>
</dbReference>
<evidence type="ECO:0000256" key="2">
    <source>
        <dbReference type="ARBA" id="ARBA00023295"/>
    </source>
</evidence>
<feature type="chain" id="PRO_5038645826" evidence="3">
    <location>
        <begin position="24"/>
        <end position="994"/>
    </location>
</feature>
<name>A0A859FC69_9BACI</name>
<keyword evidence="1 3" id="KW-0732">Signal</keyword>